<evidence type="ECO:0000256" key="2">
    <source>
        <dbReference type="ARBA" id="ARBA00023136"/>
    </source>
</evidence>
<dbReference type="Pfam" id="PF07715">
    <property type="entry name" value="Plug"/>
    <property type="match status" value="1"/>
</dbReference>
<feature type="chain" id="PRO_5002753332" evidence="5">
    <location>
        <begin position="35"/>
        <end position="924"/>
    </location>
</feature>
<dbReference type="InterPro" id="IPR000531">
    <property type="entry name" value="Beta-barrel_TonB"/>
</dbReference>
<feature type="domain" description="TonB-dependent receptor plug" evidence="7">
    <location>
        <begin position="60"/>
        <end position="175"/>
    </location>
</feature>
<comment type="similarity">
    <text evidence="4">Belongs to the TonB-dependent receptor family.</text>
</comment>
<protein>
    <submittedName>
        <fullName evidence="8">TonB-dependent receptor</fullName>
    </submittedName>
</protein>
<evidence type="ECO:0000256" key="3">
    <source>
        <dbReference type="ARBA" id="ARBA00023237"/>
    </source>
</evidence>
<dbReference type="KEGG" id="cak:Caul_3289"/>
<dbReference type="InterPro" id="IPR012910">
    <property type="entry name" value="Plug_dom"/>
</dbReference>
<dbReference type="GO" id="GO:0009279">
    <property type="term" value="C:cell outer membrane"/>
    <property type="evidence" value="ECO:0007669"/>
    <property type="project" value="UniProtKB-SubCell"/>
</dbReference>
<dbReference type="Pfam" id="PF00593">
    <property type="entry name" value="TonB_dep_Rec_b-barrel"/>
    <property type="match status" value="1"/>
</dbReference>
<dbReference type="AlphaFoldDB" id="B0T3V2"/>
<dbReference type="SUPFAM" id="SSF56935">
    <property type="entry name" value="Porins"/>
    <property type="match status" value="1"/>
</dbReference>
<dbReference type="HOGENOM" id="CLU_010745_0_1_5"/>
<feature type="domain" description="TonB-dependent receptor-like beta-barrel" evidence="6">
    <location>
        <begin position="436"/>
        <end position="890"/>
    </location>
</feature>
<evidence type="ECO:0000313" key="8">
    <source>
        <dbReference type="EMBL" id="ABZ72416.1"/>
    </source>
</evidence>
<evidence type="ECO:0000259" key="7">
    <source>
        <dbReference type="Pfam" id="PF07715"/>
    </source>
</evidence>
<keyword evidence="4" id="KW-0798">TonB box</keyword>
<dbReference type="InterPro" id="IPR037066">
    <property type="entry name" value="Plug_dom_sf"/>
</dbReference>
<organism evidence="8">
    <name type="scientific">Caulobacter sp. (strain K31)</name>
    <dbReference type="NCBI Taxonomy" id="366602"/>
    <lineage>
        <taxon>Bacteria</taxon>
        <taxon>Pseudomonadati</taxon>
        <taxon>Pseudomonadota</taxon>
        <taxon>Alphaproteobacteria</taxon>
        <taxon>Caulobacterales</taxon>
        <taxon>Caulobacteraceae</taxon>
        <taxon>Caulobacter</taxon>
    </lineage>
</organism>
<dbReference type="eggNOG" id="COG4771">
    <property type="taxonomic scope" value="Bacteria"/>
</dbReference>
<keyword evidence="5" id="KW-0732">Signal</keyword>
<feature type="signal peptide" evidence="5">
    <location>
        <begin position="1"/>
        <end position="34"/>
    </location>
</feature>
<dbReference type="OrthoDB" id="7051241at2"/>
<dbReference type="PANTHER" id="PTHR47234:SF2">
    <property type="entry name" value="TONB-DEPENDENT RECEPTOR"/>
    <property type="match status" value="1"/>
</dbReference>
<evidence type="ECO:0000256" key="4">
    <source>
        <dbReference type="RuleBase" id="RU003357"/>
    </source>
</evidence>
<dbReference type="Gene3D" id="2.40.170.20">
    <property type="entry name" value="TonB-dependent receptor, beta-barrel domain"/>
    <property type="match status" value="1"/>
</dbReference>
<proteinExistence type="inferred from homology"/>
<keyword evidence="8" id="KW-0675">Receptor</keyword>
<keyword evidence="2 4" id="KW-0472">Membrane</keyword>
<keyword evidence="3" id="KW-0998">Cell outer membrane</keyword>
<comment type="subcellular location">
    <subcellularLocation>
        <location evidence="1 4">Cell outer membrane</location>
    </subcellularLocation>
</comment>
<gene>
    <name evidence="8" type="ordered locus">Caul_3289</name>
</gene>
<dbReference type="STRING" id="366602.Caul_3289"/>
<accession>B0T3V2</accession>
<evidence type="ECO:0000259" key="6">
    <source>
        <dbReference type="Pfam" id="PF00593"/>
    </source>
</evidence>
<reference evidence="8" key="1">
    <citation type="submission" date="2008-01" db="EMBL/GenBank/DDBJ databases">
        <title>Complete sequence of chromosome of Caulobacter sp. K31.</title>
        <authorList>
            <consortium name="US DOE Joint Genome Institute"/>
            <person name="Copeland A."/>
            <person name="Lucas S."/>
            <person name="Lapidus A."/>
            <person name="Barry K."/>
            <person name="Glavina del Rio T."/>
            <person name="Dalin E."/>
            <person name="Tice H."/>
            <person name="Pitluck S."/>
            <person name="Bruce D."/>
            <person name="Goodwin L."/>
            <person name="Thompson L.S."/>
            <person name="Brettin T."/>
            <person name="Detter J.C."/>
            <person name="Han C."/>
            <person name="Schmutz J."/>
            <person name="Larimer F."/>
            <person name="Land M."/>
            <person name="Hauser L."/>
            <person name="Kyrpides N."/>
            <person name="Kim E."/>
            <person name="Stephens C."/>
            <person name="Richardson P."/>
        </authorList>
    </citation>
    <scope>NUCLEOTIDE SEQUENCE [LARGE SCALE GENOMIC DNA]</scope>
    <source>
        <strain evidence="8">K31</strain>
    </source>
</reference>
<dbReference type="InterPro" id="IPR036942">
    <property type="entry name" value="Beta-barrel_TonB_sf"/>
</dbReference>
<dbReference type="Gene3D" id="2.170.130.10">
    <property type="entry name" value="TonB-dependent receptor, plug domain"/>
    <property type="match status" value="1"/>
</dbReference>
<name>B0T3V2_CAUSK</name>
<dbReference type="PANTHER" id="PTHR47234">
    <property type="match status" value="1"/>
</dbReference>
<evidence type="ECO:0000256" key="5">
    <source>
        <dbReference type="SAM" id="SignalP"/>
    </source>
</evidence>
<evidence type="ECO:0000256" key="1">
    <source>
        <dbReference type="ARBA" id="ARBA00004442"/>
    </source>
</evidence>
<dbReference type="EMBL" id="CP000927">
    <property type="protein sequence ID" value="ABZ72416.1"/>
    <property type="molecule type" value="Genomic_DNA"/>
</dbReference>
<sequence length="924" mass="98335" precursor="true">MGNHKSRRGRATGLLGGASLAALCAFGINANAQAQETAKPEDSTVEAVVVTGSFLRNIRQEDIASPTVSIDQAQVAKTGVLSVGDLLRYVPQNVGSMGGVQDLAKGGQDSKDTRSANLRGLGAGATLVLMNGRRVVKSDGYVNLNSLTPAIAIARVETVLDGASATYGADAVAGVFNIITDARFSGAKASAQYTYVEGSPAYQVQAMVGAQGERAHLVVAGSYTDISRLQNSERDVTNIYIPSSGAGANPGSFTLTARPRTSTGGDVVINNVNYSTLYDTYKTSANTLAVVDPNCGSAATKSVFTPSAAGPGYAIGSCAFSFQAQNPIRGASQNYLLHAEGDYLLTDNHTLFFETSINHQDSQRYGVPSYSQNHNGATPPVVPASNPYNPFGVAVYYVGRPIGSEGLAGTMYNIQRNEVNQFHNVLGAKGSLFADWRYTATFTSSRSTNIFRDHDTDMNLFQAALNGYGGANCNYRFNGPGVGAVAGQGNCYYLSPFAKDNASQNAAILHNIQTEVVTRTQRDYLIGDVVVDGTLGEIKLPGGPISAAFGVQSRREGQKITYSDLLKSGYAAFGGPSVDLDGERTINSVFGEFNFPIIEGLNVDVALRHEDYGGFKTTDPKVAINYRPVESLSFRASASTAFQAPSLESTSSGPISNNVVNITDPVQGNTTFRTVTTVGNPDLQPQTAKVHNFGATWLPVSRASLSLDWWTFKYDNQIAIENGQAVINANPTGSQVIRDQSGAAQTVLVRSYNAKSGTQTSGLDLMATYAFDWGASTFTLRDSLSYLLKYDIDTGSGVYDGVGRRNNAITSPLTAAAAPRYRNTAGVDWSMGRHQASATVRYVSGVEDDYAIAVTAKAATKVKSWTVLDLQYGVGLGEDERYRLTVGMINAFDKAPPSAKYTGYLQALADPFGRQSYVRLEARF</sequence>